<organism evidence="1 2">
    <name type="scientific">Colletotrichum sojae</name>
    <dbReference type="NCBI Taxonomy" id="2175907"/>
    <lineage>
        <taxon>Eukaryota</taxon>
        <taxon>Fungi</taxon>
        <taxon>Dikarya</taxon>
        <taxon>Ascomycota</taxon>
        <taxon>Pezizomycotina</taxon>
        <taxon>Sordariomycetes</taxon>
        <taxon>Hypocreomycetidae</taxon>
        <taxon>Glomerellales</taxon>
        <taxon>Glomerellaceae</taxon>
        <taxon>Colletotrichum</taxon>
        <taxon>Colletotrichum orchidearum species complex</taxon>
    </lineage>
</organism>
<evidence type="ECO:0000313" key="2">
    <source>
        <dbReference type="Proteomes" id="UP000652219"/>
    </source>
</evidence>
<dbReference type="Proteomes" id="UP000652219">
    <property type="component" value="Unassembled WGS sequence"/>
</dbReference>
<dbReference type="AlphaFoldDB" id="A0A8H6J979"/>
<protein>
    <submittedName>
        <fullName evidence="1">Uncharacterized protein</fullName>
    </submittedName>
</protein>
<sequence>MKRYFAKERGARVGPYTVFAQLKTGNLGLKRIRADGDEGVRWLTISKDCTKGARARQSELLRDFGKRLRLSTGPSQKVTARVSDQREDLWTVEEMDYGSAD</sequence>
<dbReference type="EMBL" id="WIGN01000117">
    <property type="protein sequence ID" value="KAF6808463.1"/>
    <property type="molecule type" value="Genomic_DNA"/>
</dbReference>
<comment type="caution">
    <text evidence="1">The sequence shown here is derived from an EMBL/GenBank/DDBJ whole genome shotgun (WGS) entry which is preliminary data.</text>
</comment>
<name>A0A8H6J979_9PEZI</name>
<keyword evidence="2" id="KW-1185">Reference proteome</keyword>
<evidence type="ECO:0000313" key="1">
    <source>
        <dbReference type="EMBL" id="KAF6808463.1"/>
    </source>
</evidence>
<reference evidence="1 2" key="1">
    <citation type="journal article" date="2020" name="Phytopathology">
        <title>Genome Sequence Resources of Colletotrichum truncatum, C. plurivorum, C. musicola, and C. sojae: Four Species Pathogenic to Soybean (Glycine max).</title>
        <authorList>
            <person name="Rogerio F."/>
            <person name="Boufleur T.R."/>
            <person name="Ciampi-Guillardi M."/>
            <person name="Sukno S.A."/>
            <person name="Thon M.R."/>
            <person name="Massola Junior N.S."/>
            <person name="Baroncelli R."/>
        </authorList>
    </citation>
    <scope>NUCLEOTIDE SEQUENCE [LARGE SCALE GENOMIC DNA]</scope>
    <source>
        <strain evidence="1 2">LFN0009</strain>
    </source>
</reference>
<gene>
    <name evidence="1" type="ORF">CSOJ01_07506</name>
</gene>
<accession>A0A8H6J979</accession>
<proteinExistence type="predicted"/>